<comment type="caution">
    <text evidence="4">The sequence shown here is derived from an EMBL/GenBank/DDBJ whole genome shotgun (WGS) entry which is preliminary data.</text>
</comment>
<feature type="domain" description="Capsule synthesis protein CapA" evidence="3">
    <location>
        <begin position="66"/>
        <end position="307"/>
    </location>
</feature>
<dbReference type="Pfam" id="PF09587">
    <property type="entry name" value="PGA_cap"/>
    <property type="match status" value="1"/>
</dbReference>
<keyword evidence="2" id="KW-0472">Membrane</keyword>
<evidence type="ECO:0000259" key="3">
    <source>
        <dbReference type="SMART" id="SM00854"/>
    </source>
</evidence>
<evidence type="ECO:0000313" key="5">
    <source>
        <dbReference type="Proteomes" id="UP000033977"/>
    </source>
</evidence>
<dbReference type="InterPro" id="IPR029052">
    <property type="entry name" value="Metallo-depent_PP-like"/>
</dbReference>
<evidence type="ECO:0000256" key="1">
    <source>
        <dbReference type="ARBA" id="ARBA00005662"/>
    </source>
</evidence>
<evidence type="ECO:0000256" key="2">
    <source>
        <dbReference type="SAM" id="Phobius"/>
    </source>
</evidence>
<protein>
    <submittedName>
        <fullName evidence="4">Capsule synthesis protein, CapA</fullName>
    </submittedName>
</protein>
<dbReference type="SUPFAM" id="SSF56300">
    <property type="entry name" value="Metallo-dependent phosphatases"/>
    <property type="match status" value="1"/>
</dbReference>
<keyword evidence="2" id="KW-1133">Transmembrane helix</keyword>
<feature type="transmembrane region" description="Helical" evidence="2">
    <location>
        <begin position="12"/>
        <end position="38"/>
    </location>
</feature>
<dbReference type="SMART" id="SM00854">
    <property type="entry name" value="PGA_cap"/>
    <property type="match status" value="1"/>
</dbReference>
<dbReference type="PANTHER" id="PTHR33393">
    <property type="entry name" value="POLYGLUTAMINE SYNTHESIS ACCESSORY PROTEIN RV0574C-RELATED"/>
    <property type="match status" value="1"/>
</dbReference>
<dbReference type="CDD" id="cd07381">
    <property type="entry name" value="MPP_CapA"/>
    <property type="match status" value="1"/>
</dbReference>
<keyword evidence="2" id="KW-0812">Transmembrane</keyword>
<dbReference type="EMBL" id="LCIN01000024">
    <property type="protein sequence ID" value="KKT55334.1"/>
    <property type="molecule type" value="Genomic_DNA"/>
</dbReference>
<comment type="similarity">
    <text evidence="1">Belongs to the CapA family.</text>
</comment>
<sequence length="348" mass="38661">MIDVDTKGLYFAIKFAAACLSAFLFVGISANLISGLFYTSDIKIVEAQNLASATNPVKIAGGDRLRLAFVGDIMLDRGVKESILKNGGGDYRYIFENIYQNLRNYDVLFGNLEGPISDKGQDQESFYSFRMRPETANALAWAGFDMVSVANNHIWDWGAEATMETLRHFSEASIKYAGIGLTRIDAYSANNIIVNGVKIAFLAFTDISGAFKETGSLDKPTVALTFEKEIESGVKAARRKADVIIVYFHFGDEYKQEPNENQKKLAHLAIDSGADLVIGSHPHVVQPIEQYKNSYIAYSLGNFIFDQDFSEDTMRGLLLEVELENGQIIKIMPKTVIINGNFQPTQLR</sequence>
<accession>A0A0G1L5K4</accession>
<dbReference type="Gene3D" id="3.60.21.10">
    <property type="match status" value="1"/>
</dbReference>
<dbReference type="PANTHER" id="PTHR33393:SF11">
    <property type="entry name" value="POLYGLUTAMINE SYNTHESIS ACCESSORY PROTEIN RV0574C-RELATED"/>
    <property type="match status" value="1"/>
</dbReference>
<gene>
    <name evidence="4" type="ORF">UW49_C0024G0003</name>
</gene>
<organism evidence="4 5">
    <name type="scientific">Candidatus Giovannonibacteria bacterium GW2011_GWB1_44_23</name>
    <dbReference type="NCBI Taxonomy" id="1618652"/>
    <lineage>
        <taxon>Bacteria</taxon>
        <taxon>Candidatus Giovannoniibacteriota</taxon>
    </lineage>
</organism>
<dbReference type="AlphaFoldDB" id="A0A0G1L5K4"/>
<evidence type="ECO:0000313" key="4">
    <source>
        <dbReference type="EMBL" id="KKT55334.1"/>
    </source>
</evidence>
<dbReference type="InterPro" id="IPR019079">
    <property type="entry name" value="Capsule_synth_CapA"/>
</dbReference>
<dbReference type="PATRIC" id="fig|1618652.3.peg.1036"/>
<proteinExistence type="inferred from homology"/>
<dbReference type="Proteomes" id="UP000033977">
    <property type="component" value="Unassembled WGS sequence"/>
</dbReference>
<reference evidence="4 5" key="1">
    <citation type="journal article" date="2015" name="Nature">
        <title>rRNA introns, odd ribosomes, and small enigmatic genomes across a large radiation of phyla.</title>
        <authorList>
            <person name="Brown C.T."/>
            <person name="Hug L.A."/>
            <person name="Thomas B.C."/>
            <person name="Sharon I."/>
            <person name="Castelle C.J."/>
            <person name="Singh A."/>
            <person name="Wilkins M.J."/>
            <person name="Williams K.H."/>
            <person name="Banfield J.F."/>
        </authorList>
    </citation>
    <scope>NUCLEOTIDE SEQUENCE [LARGE SCALE GENOMIC DNA]</scope>
</reference>
<name>A0A0G1L5K4_9BACT</name>
<dbReference type="InterPro" id="IPR052169">
    <property type="entry name" value="CW_Biosynth-Accessory"/>
</dbReference>